<dbReference type="InterPro" id="IPR036942">
    <property type="entry name" value="Beta-barrel_TonB_sf"/>
</dbReference>
<evidence type="ECO:0000256" key="4">
    <source>
        <dbReference type="ARBA" id="ARBA00022692"/>
    </source>
</evidence>
<keyword evidence="6 8" id="KW-0472">Membrane</keyword>
<name>A0A9X0EGG8_9PSED</name>
<dbReference type="PROSITE" id="PS52016">
    <property type="entry name" value="TONB_DEPENDENT_REC_3"/>
    <property type="match status" value="1"/>
</dbReference>
<keyword evidence="10" id="KW-0732">Signal</keyword>
<evidence type="ECO:0000256" key="9">
    <source>
        <dbReference type="RuleBase" id="RU003357"/>
    </source>
</evidence>
<dbReference type="Gene3D" id="2.170.130.10">
    <property type="entry name" value="TonB-dependent receptor, plug domain"/>
    <property type="match status" value="1"/>
</dbReference>
<dbReference type="InterPro" id="IPR039426">
    <property type="entry name" value="TonB-dep_rcpt-like"/>
</dbReference>
<keyword evidence="5 9" id="KW-0798">TonB box</keyword>
<evidence type="ECO:0000259" key="11">
    <source>
        <dbReference type="Pfam" id="PF00593"/>
    </source>
</evidence>
<comment type="caution">
    <text evidence="13">The sequence shown here is derived from an EMBL/GenBank/DDBJ whole genome shotgun (WGS) entry which is preliminary data.</text>
</comment>
<evidence type="ECO:0000256" key="6">
    <source>
        <dbReference type="ARBA" id="ARBA00023136"/>
    </source>
</evidence>
<evidence type="ECO:0000256" key="3">
    <source>
        <dbReference type="ARBA" id="ARBA00022452"/>
    </source>
</evidence>
<proteinExistence type="inferred from homology"/>
<keyword evidence="2 8" id="KW-0813">Transport</keyword>
<evidence type="ECO:0000256" key="1">
    <source>
        <dbReference type="ARBA" id="ARBA00004571"/>
    </source>
</evidence>
<dbReference type="Pfam" id="PF00593">
    <property type="entry name" value="TonB_dep_Rec_b-barrel"/>
    <property type="match status" value="1"/>
</dbReference>
<dbReference type="InterPro" id="IPR012910">
    <property type="entry name" value="Plug_dom"/>
</dbReference>
<dbReference type="InterPro" id="IPR000531">
    <property type="entry name" value="Beta-barrel_TonB"/>
</dbReference>
<organism evidence="13 14">
    <name type="scientific">Pseudomonas lutea</name>
    <dbReference type="NCBI Taxonomy" id="243924"/>
    <lineage>
        <taxon>Bacteria</taxon>
        <taxon>Pseudomonadati</taxon>
        <taxon>Pseudomonadota</taxon>
        <taxon>Gammaproteobacteria</taxon>
        <taxon>Pseudomonadales</taxon>
        <taxon>Pseudomonadaceae</taxon>
        <taxon>Pseudomonas</taxon>
    </lineage>
</organism>
<dbReference type="Pfam" id="PF07715">
    <property type="entry name" value="Plug"/>
    <property type="match status" value="1"/>
</dbReference>
<feature type="domain" description="TonB-dependent receptor plug" evidence="12">
    <location>
        <begin position="85"/>
        <end position="204"/>
    </location>
</feature>
<accession>A0A9X0EGG8</accession>
<evidence type="ECO:0000256" key="5">
    <source>
        <dbReference type="ARBA" id="ARBA00023077"/>
    </source>
</evidence>
<dbReference type="GO" id="GO:0009279">
    <property type="term" value="C:cell outer membrane"/>
    <property type="evidence" value="ECO:0007669"/>
    <property type="project" value="UniProtKB-SubCell"/>
</dbReference>
<evidence type="ECO:0000256" key="2">
    <source>
        <dbReference type="ARBA" id="ARBA00022448"/>
    </source>
</evidence>
<dbReference type="CDD" id="cd01347">
    <property type="entry name" value="ligand_gated_channel"/>
    <property type="match status" value="1"/>
</dbReference>
<reference evidence="13 14" key="1">
    <citation type="submission" date="2014-09" db="EMBL/GenBank/DDBJ databases">
        <title>Genome sequence of Pseudomonas lutea strain DSM 17257T.</title>
        <authorList>
            <person name="Kwak Y."/>
            <person name="Shin J.-H."/>
        </authorList>
    </citation>
    <scope>NUCLEOTIDE SEQUENCE [LARGE SCALE GENOMIC DNA]</scope>
    <source>
        <strain evidence="13 14">DSM 17257</strain>
    </source>
</reference>
<feature type="signal peptide" evidence="10">
    <location>
        <begin position="1"/>
        <end position="37"/>
    </location>
</feature>
<dbReference type="PANTHER" id="PTHR47234">
    <property type="match status" value="1"/>
</dbReference>
<dbReference type="Gene3D" id="2.40.170.20">
    <property type="entry name" value="TonB-dependent receptor, beta-barrel domain"/>
    <property type="match status" value="1"/>
</dbReference>
<sequence>MLMSFPGFTLKPLVVAVQRHSRALICALAVGMSPAYGADSTDSAADTATGNDAAVPAAAAVAAMPATTQLKRVEVTGSAVRRADAETAVPVTILRAEELRKQGVTTTEQMVQRITGSQSMMNSAGSVGAATGGASYADMRGIGANKTLILLNGRRLANNALSGVGTPNGSAIDLNMIPFAAIDRIEVLRDGASALYGTDAIGGVINFITKKSLTDGTLSLGGDTPTASGGGASKDASASWGFGDLDEDRFNVMGVFNYNKQQNLDANDRSFAKDYVPGRGLNQTSGTAYPGNYYQGDNSANPLAPNCSGKSLVSVNGLCRFSTREYIDLVPQTEKTSFFGRATGKLAEDHNVSLEYFWARNNNATSIGPAPLTGLSIDPSSPYYPGNGITPAPGNFALDPTQPVDTAWRETAAGPRGSKDQNTNQRLLLTFDGTVGGWDYNLGANYNQSKVVSSVTSGYVSDRALTAGLASGLLNPFGPQSAAGQQFIDNAAYHGEYSTAVGRVYGVDGRISREIGNWFGAGESGLALGGEYRKEKLHQNYEDFVDDIDSLGLDSAGSVSGDRSVKAEYAELNVPVLDSLELTAAVRHDKYSDFGSTTNPKYSFRFQPFKELVMRGAYSEGFRAPSLYELYAPQSLAYSQGYYDDPTLCAGGTVQPGGQAGRDCNQQFLNRSGGNADLSPEKARNVTLGFVYQPLNNLSMGLDFWWIHISNQIQSFPESTVFDQADLYGDRIVRNADGSIANIVTGNSNLGIVKTNGVDVTLDYRFPNTPYGQFGLGLTGTYVNRYDFQNIIDGPYTDKVGDFQGDGVIARWKHVLIGSWTLGDSRASLTNRFTSGYNDYDRASNGTVPSYSLWDLSVGHTFEKVLDLDAGVRNLFDRDPPFTNQAYNFQSGYDPRYADPLGRTLFARATYHF</sequence>
<dbReference type="EMBL" id="JRMB01000001">
    <property type="protein sequence ID" value="KGF65360.1"/>
    <property type="molecule type" value="Genomic_DNA"/>
</dbReference>
<dbReference type="InterPro" id="IPR037066">
    <property type="entry name" value="Plug_dom_sf"/>
</dbReference>
<keyword evidence="7 8" id="KW-0998">Cell outer membrane</keyword>
<gene>
    <name evidence="13" type="ORF">LT42_05290</name>
</gene>
<keyword evidence="4 8" id="KW-0812">Transmembrane</keyword>
<feature type="domain" description="TonB-dependent receptor-like beta-barrel" evidence="11">
    <location>
        <begin position="383"/>
        <end position="875"/>
    </location>
</feature>
<evidence type="ECO:0000256" key="7">
    <source>
        <dbReference type="ARBA" id="ARBA00023237"/>
    </source>
</evidence>
<evidence type="ECO:0000256" key="8">
    <source>
        <dbReference type="PROSITE-ProRule" id="PRU01360"/>
    </source>
</evidence>
<dbReference type="AlphaFoldDB" id="A0A9X0EGG8"/>
<comment type="subcellular location">
    <subcellularLocation>
        <location evidence="1 8">Cell outer membrane</location>
        <topology evidence="1 8">Multi-pass membrane protein</topology>
    </subcellularLocation>
</comment>
<dbReference type="Proteomes" id="UP000029719">
    <property type="component" value="Unassembled WGS sequence"/>
</dbReference>
<evidence type="ECO:0000313" key="13">
    <source>
        <dbReference type="EMBL" id="KGF65360.1"/>
    </source>
</evidence>
<evidence type="ECO:0000256" key="10">
    <source>
        <dbReference type="SAM" id="SignalP"/>
    </source>
</evidence>
<dbReference type="PANTHER" id="PTHR47234:SF2">
    <property type="entry name" value="TONB-DEPENDENT RECEPTOR"/>
    <property type="match status" value="1"/>
</dbReference>
<feature type="chain" id="PRO_5040962291" evidence="10">
    <location>
        <begin position="38"/>
        <end position="913"/>
    </location>
</feature>
<evidence type="ECO:0000313" key="14">
    <source>
        <dbReference type="Proteomes" id="UP000029719"/>
    </source>
</evidence>
<dbReference type="SUPFAM" id="SSF56935">
    <property type="entry name" value="Porins"/>
    <property type="match status" value="1"/>
</dbReference>
<comment type="similarity">
    <text evidence="8 9">Belongs to the TonB-dependent receptor family.</text>
</comment>
<keyword evidence="3 8" id="KW-1134">Transmembrane beta strand</keyword>
<protein>
    <submittedName>
        <fullName evidence="13">Energy transducer TonB</fullName>
    </submittedName>
</protein>
<dbReference type="RefSeq" id="WP_037010466.1">
    <property type="nucleotide sequence ID" value="NZ_JRMB01000001.1"/>
</dbReference>
<evidence type="ECO:0000259" key="12">
    <source>
        <dbReference type="Pfam" id="PF07715"/>
    </source>
</evidence>